<dbReference type="AlphaFoldDB" id="A0A0B5ETP2"/>
<dbReference type="PANTHER" id="PTHR34069">
    <property type="entry name" value="3-OXOACYL-[ACYL-CARRIER-PROTEIN] SYNTHASE 3"/>
    <property type="match status" value="1"/>
</dbReference>
<dbReference type="CDD" id="cd00827">
    <property type="entry name" value="init_cond_enzymes"/>
    <property type="match status" value="1"/>
</dbReference>
<sequence length="339" mass="35162">MRCDPPLYLSAPAVRLGEGSESAAEAVAAGLVTEETAARFGYRSLPLSVLAPVELAVACATRTLETAAVPPAEVERVLHAWTHYQGHDFWSPAHYVADQLGADRAVPLGIQQMCNGATAAVDVAVRELLTDPAAGCALVTTADRFGPPGFDRWGDLGVAYGDGATSVLVTREPHGPAARLLSSVTAAAPELEGMHRGAEPFGAVPRSGTERLRPRVAKRQFRADRPSADFGKTCRTVVSRLLDQAFGEAGIAPGDPRIAAVALPRLASHVLDEVYTPAVRDVCPALVPELGRTSGHLGAGDALANLAELLPGAGRGDLFVLIGAGAGFTWSATVVEAAA</sequence>
<keyword evidence="2" id="KW-1185">Reference proteome</keyword>
<accession>A0A0B5ETP2</accession>
<evidence type="ECO:0000313" key="2">
    <source>
        <dbReference type="Proteomes" id="UP000031523"/>
    </source>
</evidence>
<protein>
    <submittedName>
        <fullName evidence="1">3-Oxoacyl-(Acyl-carrier-protein (ACP)) synthase III</fullName>
    </submittedName>
</protein>
<dbReference type="InterPro" id="IPR016039">
    <property type="entry name" value="Thiolase-like"/>
</dbReference>
<dbReference type="Gene3D" id="3.40.47.10">
    <property type="match status" value="2"/>
</dbReference>
<dbReference type="GO" id="GO:0044550">
    <property type="term" value="P:secondary metabolite biosynthetic process"/>
    <property type="evidence" value="ECO:0007669"/>
    <property type="project" value="TreeGrafter"/>
</dbReference>
<reference evidence="1 2" key="1">
    <citation type="submission" date="2015-01" db="EMBL/GenBank/DDBJ databases">
        <title>Enhanced salinomycin production by adjusting the supply of polyketide extender units in Streptomyce albus DSM 41398.</title>
        <authorList>
            <person name="Lu C."/>
        </authorList>
    </citation>
    <scope>NUCLEOTIDE SEQUENCE [LARGE SCALE GENOMIC DNA]</scope>
    <source>
        <strain evidence="2">ATCC 21838 / DSM 41398 / FERM P-419 / JCM 4703 / NBRC 107858</strain>
    </source>
</reference>
<dbReference type="PANTHER" id="PTHR34069:SF2">
    <property type="entry name" value="BETA-KETOACYL-[ACYL-CARRIER-PROTEIN] SYNTHASE III"/>
    <property type="match status" value="1"/>
</dbReference>
<dbReference type="Proteomes" id="UP000031523">
    <property type="component" value="Chromosome"/>
</dbReference>
<organism evidence="1 2">
    <name type="scientific">Streptomyces albus (strain ATCC 21838 / DSM 41398 / FERM P-419 / JCM 4703 / NBRC 107858)</name>
    <dbReference type="NCBI Taxonomy" id="1081613"/>
    <lineage>
        <taxon>Bacteria</taxon>
        <taxon>Bacillati</taxon>
        <taxon>Actinomycetota</taxon>
        <taxon>Actinomycetes</taxon>
        <taxon>Kitasatosporales</taxon>
        <taxon>Streptomycetaceae</taxon>
        <taxon>Streptomyces</taxon>
    </lineage>
</organism>
<dbReference type="KEGG" id="sals:SLNWT_4678"/>
<name>A0A0B5ETP2_STRA4</name>
<dbReference type="GO" id="GO:0016747">
    <property type="term" value="F:acyltransferase activity, transferring groups other than amino-acyl groups"/>
    <property type="evidence" value="ECO:0007669"/>
    <property type="project" value="UniProtKB-ARBA"/>
</dbReference>
<dbReference type="EMBL" id="CP010519">
    <property type="protein sequence ID" value="AJE85054.1"/>
    <property type="molecule type" value="Genomic_DNA"/>
</dbReference>
<dbReference type="SUPFAM" id="SSF53901">
    <property type="entry name" value="Thiolase-like"/>
    <property type="match status" value="1"/>
</dbReference>
<evidence type="ECO:0000313" key="1">
    <source>
        <dbReference type="EMBL" id="AJE85054.1"/>
    </source>
</evidence>
<proteinExistence type="predicted"/>
<gene>
    <name evidence="1" type="ORF">SLNWT_4678</name>
</gene>